<dbReference type="Pfam" id="PF03466">
    <property type="entry name" value="LysR_substrate"/>
    <property type="match status" value="1"/>
</dbReference>
<comment type="caution">
    <text evidence="6">The sequence shown here is derived from an EMBL/GenBank/DDBJ whole genome shotgun (WGS) entry which is preliminary data.</text>
</comment>
<dbReference type="PANTHER" id="PTHR30537">
    <property type="entry name" value="HTH-TYPE TRANSCRIPTIONAL REGULATOR"/>
    <property type="match status" value="1"/>
</dbReference>
<feature type="domain" description="HTH lysR-type" evidence="5">
    <location>
        <begin position="1"/>
        <end position="59"/>
    </location>
</feature>
<dbReference type="InterPro" id="IPR036390">
    <property type="entry name" value="WH_DNA-bd_sf"/>
</dbReference>
<proteinExistence type="inferred from homology"/>
<keyword evidence="2" id="KW-0805">Transcription regulation</keyword>
<dbReference type="InterPro" id="IPR000847">
    <property type="entry name" value="LysR_HTH_N"/>
</dbReference>
<dbReference type="Gene3D" id="1.10.10.10">
    <property type="entry name" value="Winged helix-like DNA-binding domain superfamily/Winged helix DNA-binding domain"/>
    <property type="match status" value="1"/>
</dbReference>
<dbReference type="RefSeq" id="WP_058495527.1">
    <property type="nucleotide sequence ID" value="NZ_CAAAIU010000010.1"/>
</dbReference>
<evidence type="ECO:0000256" key="4">
    <source>
        <dbReference type="ARBA" id="ARBA00023163"/>
    </source>
</evidence>
<reference evidence="6 7" key="1">
    <citation type="submission" date="2015-11" db="EMBL/GenBank/DDBJ databases">
        <title>Genomic analysis of 38 Legionella species identifies large and diverse effector repertoires.</title>
        <authorList>
            <person name="Burstein D."/>
            <person name="Amaro F."/>
            <person name="Zusman T."/>
            <person name="Lifshitz Z."/>
            <person name="Cohen O."/>
            <person name="Gilbert J.A."/>
            <person name="Pupko T."/>
            <person name="Shuman H.A."/>
            <person name="Segal G."/>
        </authorList>
    </citation>
    <scope>NUCLEOTIDE SEQUENCE [LARGE SCALE GENOMIC DNA]</scope>
    <source>
        <strain evidence="6 7">ATCC 700990</strain>
    </source>
</reference>
<dbReference type="PRINTS" id="PR00039">
    <property type="entry name" value="HTHLYSR"/>
</dbReference>
<keyword evidence="7" id="KW-1185">Reference proteome</keyword>
<organism evidence="6 7">
    <name type="scientific">Legionella drozanskii LLAP-1</name>
    <dbReference type="NCBI Taxonomy" id="1212489"/>
    <lineage>
        <taxon>Bacteria</taxon>
        <taxon>Pseudomonadati</taxon>
        <taxon>Pseudomonadota</taxon>
        <taxon>Gammaproteobacteria</taxon>
        <taxon>Legionellales</taxon>
        <taxon>Legionellaceae</taxon>
        <taxon>Legionella</taxon>
    </lineage>
</organism>
<dbReference type="PATRIC" id="fig|1212489.4.peg.1288"/>
<dbReference type="SUPFAM" id="SSF46785">
    <property type="entry name" value="Winged helix' DNA-binding domain"/>
    <property type="match status" value="1"/>
</dbReference>
<comment type="similarity">
    <text evidence="1">Belongs to the LysR transcriptional regulatory family.</text>
</comment>
<dbReference type="Proteomes" id="UP000054736">
    <property type="component" value="Unassembled WGS sequence"/>
</dbReference>
<name>A0A0W0SWD5_9GAMM</name>
<evidence type="ECO:0000313" key="6">
    <source>
        <dbReference type="EMBL" id="KTC87604.1"/>
    </source>
</evidence>
<dbReference type="SUPFAM" id="SSF53850">
    <property type="entry name" value="Periplasmic binding protein-like II"/>
    <property type="match status" value="1"/>
</dbReference>
<dbReference type="GO" id="GO:0043565">
    <property type="term" value="F:sequence-specific DNA binding"/>
    <property type="evidence" value="ECO:0007669"/>
    <property type="project" value="TreeGrafter"/>
</dbReference>
<dbReference type="InterPro" id="IPR058163">
    <property type="entry name" value="LysR-type_TF_proteobact-type"/>
</dbReference>
<keyword evidence="4" id="KW-0804">Transcription</keyword>
<dbReference type="Gene3D" id="3.40.190.290">
    <property type="match status" value="1"/>
</dbReference>
<dbReference type="CDD" id="cd08422">
    <property type="entry name" value="PBP2_CrgA_like"/>
    <property type="match status" value="1"/>
</dbReference>
<dbReference type="AlphaFoldDB" id="A0A0W0SWD5"/>
<dbReference type="PROSITE" id="PS50931">
    <property type="entry name" value="HTH_LYSR"/>
    <property type="match status" value="1"/>
</dbReference>
<sequence>MNTIALIQTFCKVVQCRSFTGAAKQLAISPAAVSKQVSLLESELGVSLLERTTRKVLLTSVGQVYYQEVQTVLQALEQANSVVSASQTEPHGLLRVKSSRYFAETIILPRLPAFSARYPQINLDLQIAEQVPHLLDEGLDVVFGMSISVASNSIQKKITTTRYVFCASPEYLERFGTPEKPSDLQDHHYLTHSMRNPNDQWIFPSGETVYLNPRLYLNDAEALCDSACRGLGITALHHYQAAEALKTGKLVEVLSKYRMPIIPVYLFYHPARFIQPKLRVWIEIMTADLDSFM</sequence>
<accession>A0A0W0SWD5</accession>
<dbReference type="GO" id="GO:0006351">
    <property type="term" value="P:DNA-templated transcription"/>
    <property type="evidence" value="ECO:0007669"/>
    <property type="project" value="TreeGrafter"/>
</dbReference>
<evidence type="ECO:0000256" key="3">
    <source>
        <dbReference type="ARBA" id="ARBA00023125"/>
    </source>
</evidence>
<dbReference type="EMBL" id="LNXY01000020">
    <property type="protein sequence ID" value="KTC87604.1"/>
    <property type="molecule type" value="Genomic_DNA"/>
</dbReference>
<gene>
    <name evidence="6" type="ORF">Ldro_1223</name>
</gene>
<dbReference type="GO" id="GO:0003700">
    <property type="term" value="F:DNA-binding transcription factor activity"/>
    <property type="evidence" value="ECO:0007669"/>
    <property type="project" value="InterPro"/>
</dbReference>
<dbReference type="InterPro" id="IPR036388">
    <property type="entry name" value="WH-like_DNA-bd_sf"/>
</dbReference>
<dbReference type="OrthoDB" id="9810065at2"/>
<protein>
    <submittedName>
        <fullName evidence="6">Transcriptional regulator</fullName>
    </submittedName>
</protein>
<evidence type="ECO:0000256" key="1">
    <source>
        <dbReference type="ARBA" id="ARBA00009437"/>
    </source>
</evidence>
<dbReference type="PANTHER" id="PTHR30537:SF5">
    <property type="entry name" value="HTH-TYPE TRANSCRIPTIONAL ACTIVATOR TTDR-RELATED"/>
    <property type="match status" value="1"/>
</dbReference>
<dbReference type="FunFam" id="1.10.10.10:FF:000001">
    <property type="entry name" value="LysR family transcriptional regulator"/>
    <property type="match status" value="1"/>
</dbReference>
<keyword evidence="3" id="KW-0238">DNA-binding</keyword>
<evidence type="ECO:0000256" key="2">
    <source>
        <dbReference type="ARBA" id="ARBA00023015"/>
    </source>
</evidence>
<dbReference type="Pfam" id="PF00126">
    <property type="entry name" value="HTH_1"/>
    <property type="match status" value="1"/>
</dbReference>
<dbReference type="STRING" id="1212489.Ldro_1223"/>
<evidence type="ECO:0000259" key="5">
    <source>
        <dbReference type="PROSITE" id="PS50931"/>
    </source>
</evidence>
<evidence type="ECO:0000313" key="7">
    <source>
        <dbReference type="Proteomes" id="UP000054736"/>
    </source>
</evidence>
<dbReference type="InterPro" id="IPR005119">
    <property type="entry name" value="LysR_subst-bd"/>
</dbReference>